<evidence type="ECO:0000259" key="1">
    <source>
        <dbReference type="PROSITE" id="PS51464"/>
    </source>
</evidence>
<dbReference type="InterPro" id="IPR001347">
    <property type="entry name" value="SIS_dom"/>
</dbReference>
<dbReference type="AlphaFoldDB" id="A0A1R1EZU7"/>
<dbReference type="RefSeq" id="WP_076164915.1">
    <property type="nucleotide sequence ID" value="NZ_MRTP01000001.1"/>
</dbReference>
<dbReference type="STRING" id="297318.BK138_01385"/>
<proteinExistence type="predicted"/>
<dbReference type="PROSITE" id="PS51464">
    <property type="entry name" value="SIS"/>
    <property type="match status" value="1"/>
</dbReference>
<keyword evidence="3" id="KW-1185">Reference proteome</keyword>
<protein>
    <recommendedName>
        <fullName evidence="1">SIS domain-containing protein</fullName>
    </recommendedName>
</protein>
<sequence>MRGQYFQKLNSLIAQIEQTQGEAMGEAAQAIANAMEAGKCVHLFDTGHMLDSELVNRAGGLTAFRAMRFQFDVNNEVREREEEKEKDRSLEGLMEYVLRASRLLPGDVLIVGSVSGKTVFPVDIALHAKQMGAYVIALTSITYSSLLKSEHSSGKRLFEVADLVIDNCAPPLDAMLEVPELNASICPASGIAAASIMWAIEAEVVELLLRQNLKPSVLKSINFPGSAEYNETAYQAYAETSC</sequence>
<accession>A0A1R1EZU7</accession>
<feature type="domain" description="SIS" evidence="1">
    <location>
        <begin position="27"/>
        <end position="215"/>
    </location>
</feature>
<dbReference type="NCBIfam" id="NF002805">
    <property type="entry name" value="PRK02947.1"/>
    <property type="match status" value="1"/>
</dbReference>
<organism evidence="2 3">
    <name type="scientific">Paenibacillus rhizosphaerae</name>
    <dbReference type="NCBI Taxonomy" id="297318"/>
    <lineage>
        <taxon>Bacteria</taxon>
        <taxon>Bacillati</taxon>
        <taxon>Bacillota</taxon>
        <taxon>Bacilli</taxon>
        <taxon>Bacillales</taxon>
        <taxon>Paenibacillaceae</taxon>
        <taxon>Paenibacillus</taxon>
    </lineage>
</organism>
<dbReference type="Pfam" id="PF13580">
    <property type="entry name" value="SIS_2"/>
    <property type="match status" value="1"/>
</dbReference>
<dbReference type="Proteomes" id="UP000187172">
    <property type="component" value="Unassembled WGS sequence"/>
</dbReference>
<evidence type="ECO:0000313" key="2">
    <source>
        <dbReference type="EMBL" id="OMF57301.1"/>
    </source>
</evidence>
<dbReference type="SUPFAM" id="SSF53697">
    <property type="entry name" value="SIS domain"/>
    <property type="match status" value="1"/>
</dbReference>
<gene>
    <name evidence="2" type="ORF">BK138_01385</name>
</gene>
<evidence type="ECO:0000313" key="3">
    <source>
        <dbReference type="Proteomes" id="UP000187172"/>
    </source>
</evidence>
<dbReference type="Gene3D" id="3.40.50.10490">
    <property type="entry name" value="Glucose-6-phosphate isomerase like protein, domain 1"/>
    <property type="match status" value="1"/>
</dbReference>
<reference evidence="2 3" key="1">
    <citation type="submission" date="2016-11" db="EMBL/GenBank/DDBJ databases">
        <title>Paenibacillus species isolates.</title>
        <authorList>
            <person name="Beno S.M."/>
        </authorList>
    </citation>
    <scope>NUCLEOTIDE SEQUENCE [LARGE SCALE GENOMIC DNA]</scope>
    <source>
        <strain evidence="2 3">FSL R5-0378</strain>
    </source>
</reference>
<dbReference type="GO" id="GO:1901135">
    <property type="term" value="P:carbohydrate derivative metabolic process"/>
    <property type="evidence" value="ECO:0007669"/>
    <property type="project" value="InterPro"/>
</dbReference>
<dbReference type="InterPro" id="IPR046348">
    <property type="entry name" value="SIS_dom_sf"/>
</dbReference>
<name>A0A1R1EZU7_9BACL</name>
<comment type="caution">
    <text evidence="2">The sequence shown here is derived from an EMBL/GenBank/DDBJ whole genome shotgun (WGS) entry which is preliminary data.</text>
</comment>
<dbReference type="EMBL" id="MRTP01000001">
    <property type="protein sequence ID" value="OMF57301.1"/>
    <property type="molecule type" value="Genomic_DNA"/>
</dbReference>
<dbReference type="GO" id="GO:0097367">
    <property type="term" value="F:carbohydrate derivative binding"/>
    <property type="evidence" value="ECO:0007669"/>
    <property type="project" value="InterPro"/>
</dbReference>